<comment type="caution">
    <text evidence="1">The sequence shown here is derived from an EMBL/GenBank/DDBJ whole genome shotgun (WGS) entry which is preliminary data.</text>
</comment>
<dbReference type="EMBL" id="FCNX02000009">
    <property type="protein sequence ID" value="SAK79406.1"/>
    <property type="molecule type" value="Genomic_DNA"/>
</dbReference>
<accession>A0A158CBW5</accession>
<dbReference type="Proteomes" id="UP000054903">
    <property type="component" value="Unassembled WGS sequence"/>
</dbReference>
<dbReference type="AlphaFoldDB" id="A0A158CBW5"/>
<organism evidence="1 2">
    <name type="scientific">Caballeronia fortuita</name>
    <dbReference type="NCBI Taxonomy" id="1777138"/>
    <lineage>
        <taxon>Bacteria</taxon>
        <taxon>Pseudomonadati</taxon>
        <taxon>Pseudomonadota</taxon>
        <taxon>Betaproteobacteria</taxon>
        <taxon>Burkholderiales</taxon>
        <taxon>Burkholderiaceae</taxon>
        <taxon>Caballeronia</taxon>
    </lineage>
</organism>
<evidence type="ECO:0000313" key="2">
    <source>
        <dbReference type="Proteomes" id="UP000054903"/>
    </source>
</evidence>
<proteinExistence type="predicted"/>
<keyword evidence="2" id="KW-1185">Reference proteome</keyword>
<protein>
    <submittedName>
        <fullName evidence="1">Transposase, IS4 family protein</fullName>
    </submittedName>
</protein>
<sequence length="67" mass="7233">MGWVIPSSKLALMEPHYLKRSTARAPIGGATMLQIHFIQWFGVSDPAMAESVSDVPLYLGFAGLVAT</sequence>
<name>A0A158CBW5_9BURK</name>
<gene>
    <name evidence="1" type="ORF">AWB77_03876</name>
</gene>
<evidence type="ECO:0000313" key="1">
    <source>
        <dbReference type="EMBL" id="SAK79406.1"/>
    </source>
</evidence>
<reference evidence="1" key="1">
    <citation type="submission" date="2016-01" db="EMBL/GenBank/DDBJ databases">
        <authorList>
            <person name="Peeters C."/>
        </authorList>
    </citation>
    <scope>NUCLEOTIDE SEQUENCE</scope>
    <source>
        <strain evidence="1">LMG 29320</strain>
    </source>
</reference>
<dbReference type="STRING" id="1777138.AWB77_03876"/>